<protein>
    <recommendedName>
        <fullName evidence="2">ribonuclease H</fullName>
        <ecNumber evidence="2">3.1.26.4</ecNumber>
    </recommendedName>
</protein>
<dbReference type="PROSITE" id="PS50878">
    <property type="entry name" value="RT_POL"/>
    <property type="match status" value="1"/>
</dbReference>
<dbReference type="InterPro" id="IPR051320">
    <property type="entry name" value="Viral_Replic_Matur_Polypro"/>
</dbReference>
<dbReference type="SUPFAM" id="SSF56672">
    <property type="entry name" value="DNA/RNA polymerases"/>
    <property type="match status" value="1"/>
</dbReference>
<sequence>MIGSWISFDGANVLLNPEKCKMFQIPVQNLDNIRKARKKVKGILVDLGLDSCRELLKKGAEPICICGVTGGSQQLTVLEAEVSLTGNEWQKHPIVTGPEAPCILGIDYLRRGYFKDAKGYWWAFGIAGFETEEIKQLSTLPGPFCCGVAEGQGTTGADRYYNGAPAALLTNRDSLIPIHKLIRQLESQGVTSKTHSPFNSPIRPVQKSTGEWGLTVDYRGLNEVTPPLSAAMLDMLELSYELESKAAKWYATTDIAKAFFSIPLAAECRPQFAFTWKGIQYTCNRLPQAWKHSPTICHGLIQTALEQGETLEHLQYIHDITAWSTTAEEVFEKGKEIVQIFLKAGFAIKQSKVKGPAQEIQFLGIKWQDGRCQIPMDVINKRTAMSPPTSKKETQAFLAVVGFWRMRIPNYSLIVSPLYQVSRKKNDFKWGAEQQQAFEQIKWERDHAVALGPALEGQDVKDVLYTAAGENGPTWSLWQKAPGEARGQPLGFWSWGYRGSKARYTPTVKEILAAYEGV</sequence>
<feature type="domain" description="Reverse transcriptase" evidence="3">
    <location>
        <begin position="186"/>
        <end position="367"/>
    </location>
</feature>
<reference evidence="4 5" key="1">
    <citation type="journal article" date="2023" name="J. Hered.">
        <title>Chromosome-level genome of the wood stork (Mycteria americana) provides insight into avian chromosome evolution.</title>
        <authorList>
            <person name="Flamio R. Jr."/>
            <person name="Ramstad K.M."/>
        </authorList>
    </citation>
    <scope>NUCLEOTIDE SEQUENCE [LARGE SCALE GENOMIC DNA]</scope>
    <source>
        <strain evidence="4">JAX WOST 10</strain>
    </source>
</reference>
<accession>A0AAN7PTB1</accession>
<dbReference type="Proteomes" id="UP001333110">
    <property type="component" value="Unassembled WGS sequence"/>
</dbReference>
<name>A0AAN7PTB1_MYCAM</name>
<dbReference type="AlphaFoldDB" id="A0AAN7PTB1"/>
<dbReference type="Gene3D" id="3.30.70.270">
    <property type="match status" value="2"/>
</dbReference>
<dbReference type="EC" id="3.1.26.4" evidence="2"/>
<evidence type="ECO:0000313" key="4">
    <source>
        <dbReference type="EMBL" id="KAK4827991.1"/>
    </source>
</evidence>
<dbReference type="Gene3D" id="3.10.10.10">
    <property type="entry name" value="HIV Type 1 Reverse Transcriptase, subunit A, domain 1"/>
    <property type="match status" value="1"/>
</dbReference>
<evidence type="ECO:0000313" key="5">
    <source>
        <dbReference type="Proteomes" id="UP001333110"/>
    </source>
</evidence>
<dbReference type="Pfam" id="PF00078">
    <property type="entry name" value="RVT_1"/>
    <property type="match status" value="1"/>
</dbReference>
<evidence type="ECO:0000256" key="2">
    <source>
        <dbReference type="ARBA" id="ARBA00012180"/>
    </source>
</evidence>
<dbReference type="PANTHER" id="PTHR33064:SF29">
    <property type="entry name" value="PEPTIDASE A2 DOMAIN-CONTAINING PROTEIN-RELATED"/>
    <property type="match status" value="1"/>
</dbReference>
<dbReference type="InterPro" id="IPR043502">
    <property type="entry name" value="DNA/RNA_pol_sf"/>
</dbReference>
<dbReference type="InterPro" id="IPR045762">
    <property type="entry name" value="ADNP_Znf"/>
</dbReference>
<organism evidence="4 5">
    <name type="scientific">Mycteria americana</name>
    <name type="common">Wood stork</name>
    <dbReference type="NCBI Taxonomy" id="33587"/>
    <lineage>
        <taxon>Eukaryota</taxon>
        <taxon>Metazoa</taxon>
        <taxon>Chordata</taxon>
        <taxon>Craniata</taxon>
        <taxon>Vertebrata</taxon>
        <taxon>Euteleostomi</taxon>
        <taxon>Archelosauria</taxon>
        <taxon>Archosauria</taxon>
        <taxon>Dinosauria</taxon>
        <taxon>Saurischia</taxon>
        <taxon>Theropoda</taxon>
        <taxon>Coelurosauria</taxon>
        <taxon>Aves</taxon>
        <taxon>Neognathae</taxon>
        <taxon>Neoaves</taxon>
        <taxon>Aequornithes</taxon>
        <taxon>Ciconiiformes</taxon>
        <taxon>Ciconiidae</taxon>
        <taxon>Mycteria</taxon>
    </lineage>
</organism>
<keyword evidence="5" id="KW-1185">Reference proteome</keyword>
<dbReference type="Pfam" id="PF19627">
    <property type="entry name" value="ADNP_N"/>
    <property type="match status" value="1"/>
</dbReference>
<evidence type="ECO:0000256" key="1">
    <source>
        <dbReference type="ARBA" id="ARBA00010879"/>
    </source>
</evidence>
<dbReference type="GO" id="GO:0004523">
    <property type="term" value="F:RNA-DNA hybrid ribonuclease activity"/>
    <property type="evidence" value="ECO:0007669"/>
    <property type="project" value="UniProtKB-EC"/>
</dbReference>
<proteinExistence type="inferred from homology"/>
<dbReference type="InterPro" id="IPR000477">
    <property type="entry name" value="RT_dom"/>
</dbReference>
<evidence type="ECO:0000259" key="3">
    <source>
        <dbReference type="PROSITE" id="PS50878"/>
    </source>
</evidence>
<dbReference type="EMBL" id="JAUNZN010000002">
    <property type="protein sequence ID" value="KAK4827991.1"/>
    <property type="molecule type" value="Genomic_DNA"/>
</dbReference>
<comment type="similarity">
    <text evidence="1">Belongs to the beta type-B retroviral polymerase family. HERV class-II K(HML-2) pol subfamily.</text>
</comment>
<dbReference type="PANTHER" id="PTHR33064">
    <property type="entry name" value="POL PROTEIN"/>
    <property type="match status" value="1"/>
</dbReference>
<comment type="caution">
    <text evidence="4">The sequence shown here is derived from an EMBL/GenBank/DDBJ whole genome shotgun (WGS) entry which is preliminary data.</text>
</comment>
<dbReference type="InterPro" id="IPR043128">
    <property type="entry name" value="Rev_trsase/Diguanyl_cyclase"/>
</dbReference>
<gene>
    <name evidence="4" type="ORF">QYF61_022693</name>
</gene>